<dbReference type="InParanoid" id="A0A1S3JD17"/>
<evidence type="ECO:0000313" key="2">
    <source>
        <dbReference type="Proteomes" id="UP000085678"/>
    </source>
</evidence>
<dbReference type="PANTHER" id="PTHR16442:SF1">
    <property type="entry name" value="RING FINGER PROTEIN 17"/>
    <property type="match status" value="1"/>
</dbReference>
<protein>
    <submittedName>
        <fullName evidence="3">Tudor domain-containing protein 1</fullName>
    </submittedName>
</protein>
<dbReference type="RefSeq" id="XP_013408218.1">
    <property type="nucleotide sequence ID" value="XM_013552764.1"/>
</dbReference>
<dbReference type="AlphaFoldDB" id="A0A1S3JD17"/>
<reference evidence="3" key="1">
    <citation type="journal article" date="2015" name="Nat. Commun.">
        <title>The Lingula genome provides insights into brachiopod evolution and the origin of phosphate biomineralization.</title>
        <authorList>
            <person name="Luo Y.J."/>
            <person name="Takeuchi T."/>
            <person name="Koyanagi R."/>
            <person name="Yamada L."/>
            <person name="Kanda M."/>
            <person name="Khalturina M."/>
            <person name="Fujie M."/>
            <person name="Yamasaki S.I."/>
            <person name="Endo K."/>
            <person name="Satoh N."/>
        </authorList>
    </citation>
    <scope>NUCLEOTIDE SEQUENCE</scope>
</reference>
<dbReference type="FunFam" id="2.30.30.140:FF:000018">
    <property type="entry name" value="Serine/threonine-protein kinase 31"/>
    <property type="match status" value="1"/>
</dbReference>
<dbReference type="SUPFAM" id="SSF63748">
    <property type="entry name" value="Tudor/PWWP/MBT"/>
    <property type="match status" value="2"/>
</dbReference>
<dbReference type="STRING" id="7574.A0A1S3JD17"/>
<dbReference type="Proteomes" id="UP000085678">
    <property type="component" value="Unplaced"/>
</dbReference>
<organism evidence="2 3">
    <name type="scientific">Lingula anatina</name>
    <name type="common">Brachiopod</name>
    <name type="synonym">Lingula unguis</name>
    <dbReference type="NCBI Taxonomy" id="7574"/>
    <lineage>
        <taxon>Eukaryota</taxon>
        <taxon>Metazoa</taxon>
        <taxon>Spiralia</taxon>
        <taxon>Lophotrochozoa</taxon>
        <taxon>Brachiopoda</taxon>
        <taxon>Linguliformea</taxon>
        <taxon>Lingulata</taxon>
        <taxon>Lingulida</taxon>
        <taxon>Linguloidea</taxon>
        <taxon>Lingulidae</taxon>
        <taxon>Lingula</taxon>
    </lineage>
</organism>
<gene>
    <name evidence="3" type="primary">LOC106172146</name>
</gene>
<dbReference type="Gene3D" id="2.40.50.90">
    <property type="match status" value="1"/>
</dbReference>
<reference evidence="3" key="2">
    <citation type="submission" date="2025-08" db="UniProtKB">
        <authorList>
            <consortium name="RefSeq"/>
        </authorList>
    </citation>
    <scope>IDENTIFICATION</scope>
</reference>
<dbReference type="SMART" id="SM00333">
    <property type="entry name" value="TUDOR"/>
    <property type="match status" value="2"/>
</dbReference>
<dbReference type="OrthoDB" id="6065551at2759"/>
<keyword evidence="2" id="KW-1185">Reference proteome</keyword>
<dbReference type="Gene3D" id="3.30.420.610">
    <property type="entry name" value="LOTUS domain-like"/>
    <property type="match status" value="1"/>
</dbReference>
<dbReference type="InterPro" id="IPR035437">
    <property type="entry name" value="SNase_OB-fold_sf"/>
</dbReference>
<dbReference type="PROSITE" id="PS50304">
    <property type="entry name" value="TUDOR"/>
    <property type="match status" value="1"/>
</dbReference>
<evidence type="ECO:0000259" key="1">
    <source>
        <dbReference type="PROSITE" id="PS50304"/>
    </source>
</evidence>
<dbReference type="Pfam" id="PF00567">
    <property type="entry name" value="TUDOR"/>
    <property type="match status" value="2"/>
</dbReference>
<dbReference type="InterPro" id="IPR002999">
    <property type="entry name" value="Tudor"/>
</dbReference>
<accession>A0A1S3JD17</accession>
<evidence type="ECO:0000313" key="3">
    <source>
        <dbReference type="RefSeq" id="XP_013408218.1"/>
    </source>
</evidence>
<dbReference type="KEGG" id="lak:106172146"/>
<dbReference type="PANTHER" id="PTHR16442">
    <property type="entry name" value="RING FINGER PROTEIN 17"/>
    <property type="match status" value="1"/>
</dbReference>
<dbReference type="GeneID" id="106172146"/>
<feature type="domain" description="Tudor" evidence="1">
    <location>
        <begin position="180"/>
        <end position="237"/>
    </location>
</feature>
<dbReference type="CDD" id="cd20379">
    <property type="entry name" value="Tudor_dTUD-like"/>
    <property type="match status" value="1"/>
</dbReference>
<dbReference type="Gene3D" id="2.30.30.140">
    <property type="match status" value="2"/>
</dbReference>
<name>A0A1S3JD17_LINAN</name>
<dbReference type="InterPro" id="IPR041966">
    <property type="entry name" value="LOTUS-like"/>
</dbReference>
<proteinExistence type="predicted"/>
<sequence>MFCFFFSFPVAGSPSPPRVVSVSGTEGKSAVSEEILKSRVRQIMEGRKNGLWNTRLPIEYKQQFNEAPPPDLMDRVQSWTDCVKVESVVGTDRKILYPEMRRLYAVSPTPESSAKDSEKKEKLRILPPVLPALGTDICVCVTHVKSCQQFFVTRTGPQVAAVHSKVQEVCKAREKDKIDNLTLGAHCLCKYQDGNWYRAQVAKIEEEGVTVYYVDFGNMDTVPLEDLRSLTPELTTEPAQAIRCRISGLEPLKPSCDEEFSNLVLNEEVKMTVKAHEDHDCIVELFSKHTSQSVTSCLVQKGVAKSTIVYHVPDPAPIQLPSECFWDVYVTHVCTTTDLVIRLVGPEYSEKLEQLESALESQCSQCGPVSAVVEGEVYGGLFEADGWHRVRVKSSDGKQVECVLVDHGDTETVDIGQLWPLTAELNTRLAYQVVI</sequence>